<reference evidence="8" key="2">
    <citation type="journal article" date="2022" name="Microbiol. Resour. Announc.">
        <title>Whole-Genome Sequence of Entomortierella parvispora E1425, a Mucoromycotan Fungus Associated with Burkholderiaceae-Related Endosymbiotic Bacteria.</title>
        <authorList>
            <person name="Herlambang A."/>
            <person name="Guo Y."/>
            <person name="Takashima Y."/>
            <person name="Narisawa K."/>
            <person name="Ohta H."/>
            <person name="Nishizawa T."/>
        </authorList>
    </citation>
    <scope>NUCLEOTIDE SEQUENCE</scope>
    <source>
        <strain evidence="8">E1425</strain>
    </source>
</reference>
<dbReference type="GO" id="GO:0004656">
    <property type="term" value="F:procollagen-proline 4-dioxygenase activity"/>
    <property type="evidence" value="ECO:0007669"/>
    <property type="project" value="TreeGrafter"/>
</dbReference>
<name>A0A9P3H2N2_9FUNG</name>
<keyword evidence="5" id="KW-0408">Iron</keyword>
<dbReference type="AlphaFoldDB" id="A0A9P3H2N2"/>
<dbReference type="OrthoDB" id="69177at2759"/>
<evidence type="ECO:0000256" key="1">
    <source>
        <dbReference type="ARBA" id="ARBA00001961"/>
    </source>
</evidence>
<dbReference type="PANTHER" id="PTHR10869">
    <property type="entry name" value="PROLYL 4-HYDROXYLASE ALPHA SUBUNIT"/>
    <property type="match status" value="1"/>
</dbReference>
<dbReference type="InterPro" id="IPR044862">
    <property type="entry name" value="Pro_4_hyd_alph_FE2OG_OXY"/>
</dbReference>
<dbReference type="Gene3D" id="2.60.120.620">
    <property type="entry name" value="q2cbj1_9rhob like domain"/>
    <property type="match status" value="1"/>
</dbReference>
<feature type="domain" description="Prolyl 4-hydroxylase alpha subunit" evidence="7">
    <location>
        <begin position="49"/>
        <end position="236"/>
    </location>
</feature>
<protein>
    <recommendedName>
        <fullName evidence="7">Prolyl 4-hydroxylase alpha subunit domain-containing protein</fullName>
    </recommendedName>
</protein>
<evidence type="ECO:0000313" key="9">
    <source>
        <dbReference type="Proteomes" id="UP000827284"/>
    </source>
</evidence>
<evidence type="ECO:0000256" key="6">
    <source>
        <dbReference type="SAM" id="MobiDB-lite"/>
    </source>
</evidence>
<dbReference type="Pfam" id="PF13640">
    <property type="entry name" value="2OG-FeII_Oxy_3"/>
    <property type="match status" value="1"/>
</dbReference>
<dbReference type="GO" id="GO:0005506">
    <property type="term" value="F:iron ion binding"/>
    <property type="evidence" value="ECO:0007669"/>
    <property type="project" value="InterPro"/>
</dbReference>
<dbReference type="GO" id="GO:0005783">
    <property type="term" value="C:endoplasmic reticulum"/>
    <property type="evidence" value="ECO:0007669"/>
    <property type="project" value="TreeGrafter"/>
</dbReference>
<feature type="region of interest" description="Disordered" evidence="6">
    <location>
        <begin position="1"/>
        <end position="28"/>
    </location>
</feature>
<comment type="cofactor">
    <cofactor evidence="1">
        <name>L-ascorbate</name>
        <dbReference type="ChEBI" id="CHEBI:38290"/>
    </cofactor>
</comment>
<organism evidence="8 9">
    <name type="scientific">Entomortierella parvispora</name>
    <dbReference type="NCBI Taxonomy" id="205924"/>
    <lineage>
        <taxon>Eukaryota</taxon>
        <taxon>Fungi</taxon>
        <taxon>Fungi incertae sedis</taxon>
        <taxon>Mucoromycota</taxon>
        <taxon>Mortierellomycotina</taxon>
        <taxon>Mortierellomycetes</taxon>
        <taxon>Mortierellales</taxon>
        <taxon>Mortierellaceae</taxon>
        <taxon>Entomortierella</taxon>
    </lineage>
</organism>
<dbReference type="SMART" id="SM00702">
    <property type="entry name" value="P4Hc"/>
    <property type="match status" value="1"/>
</dbReference>
<gene>
    <name evidence="8" type="ORF">EMPS_01319</name>
</gene>
<reference evidence="8" key="1">
    <citation type="submission" date="2021-11" db="EMBL/GenBank/DDBJ databases">
        <authorList>
            <person name="Herlambang A."/>
            <person name="Guo Y."/>
            <person name="Takashima Y."/>
            <person name="Nishizawa T."/>
        </authorList>
    </citation>
    <scope>NUCLEOTIDE SEQUENCE</scope>
    <source>
        <strain evidence="8">E1425</strain>
    </source>
</reference>
<evidence type="ECO:0000313" key="8">
    <source>
        <dbReference type="EMBL" id="GJJ68973.1"/>
    </source>
</evidence>
<keyword evidence="3" id="KW-0223">Dioxygenase</keyword>
<dbReference type="GO" id="GO:0031418">
    <property type="term" value="F:L-ascorbic acid binding"/>
    <property type="evidence" value="ECO:0007669"/>
    <property type="project" value="InterPro"/>
</dbReference>
<evidence type="ECO:0000256" key="2">
    <source>
        <dbReference type="ARBA" id="ARBA00022723"/>
    </source>
</evidence>
<keyword evidence="2" id="KW-0479">Metal-binding</keyword>
<proteinExistence type="predicted"/>
<evidence type="ECO:0000256" key="4">
    <source>
        <dbReference type="ARBA" id="ARBA00023002"/>
    </source>
</evidence>
<keyword evidence="4" id="KW-0560">Oxidoreductase</keyword>
<dbReference type="PANTHER" id="PTHR10869:SF241">
    <property type="entry name" value="FE2OG DIOXYGENASE DOMAIN-CONTAINING PROTEIN"/>
    <property type="match status" value="1"/>
</dbReference>
<comment type="caution">
    <text evidence="8">The sequence shown here is derived from an EMBL/GenBank/DDBJ whole genome shotgun (WGS) entry which is preliminary data.</text>
</comment>
<dbReference type="Proteomes" id="UP000827284">
    <property type="component" value="Unassembled WGS sequence"/>
</dbReference>
<dbReference type="InterPro" id="IPR045054">
    <property type="entry name" value="P4HA-like"/>
</dbReference>
<dbReference type="InterPro" id="IPR006620">
    <property type="entry name" value="Pro_4_hyd_alph"/>
</dbReference>
<keyword evidence="9" id="KW-1185">Reference proteome</keyword>
<feature type="compositionally biased region" description="Polar residues" evidence="6">
    <location>
        <begin position="1"/>
        <end position="24"/>
    </location>
</feature>
<evidence type="ECO:0000256" key="5">
    <source>
        <dbReference type="ARBA" id="ARBA00023004"/>
    </source>
</evidence>
<evidence type="ECO:0000256" key="3">
    <source>
        <dbReference type="ARBA" id="ARBA00022964"/>
    </source>
</evidence>
<accession>A0A9P3H2N2</accession>
<sequence>MMTQQEQQRSPLHSILNPSVTARLQETPPEPTRLDLKHLISKRRQHENILALTVQSILTPEECQAMIERSEAIGYGQALVNMGSSGVGVRIPGYRDGQRCIIDDRAFADELWKRIEPYIPLEYEHRPRIELNERLRFLKYGPSDQFQPHMDGEYRRTDGSGHVTKVTIQFYLNDTCTGGATSFLNEREFSSDRGGAIEKLEVSPKPGQILVFQHDLVHEGSKVTEGVKYVVRSDILYGRPQRGQYQ</sequence>
<dbReference type="EMBL" id="BQFW01000002">
    <property type="protein sequence ID" value="GJJ68973.1"/>
    <property type="molecule type" value="Genomic_DNA"/>
</dbReference>
<evidence type="ECO:0000259" key="7">
    <source>
        <dbReference type="SMART" id="SM00702"/>
    </source>
</evidence>